<name>A0A1Z5J7Y4_FISSO</name>
<dbReference type="SMART" id="SM00369">
    <property type="entry name" value="LRR_TYP"/>
    <property type="match status" value="5"/>
</dbReference>
<evidence type="ECO:0000256" key="3">
    <source>
        <dbReference type="ARBA" id="ARBA00023136"/>
    </source>
</evidence>
<proteinExistence type="predicted"/>
<dbReference type="Gene3D" id="3.80.10.10">
    <property type="entry name" value="Ribonuclease Inhibitor"/>
    <property type="match status" value="2"/>
</dbReference>
<evidence type="ECO:0000256" key="2">
    <source>
        <dbReference type="ARBA" id="ARBA00022737"/>
    </source>
</evidence>
<dbReference type="PANTHER" id="PTHR46662:SF105">
    <property type="entry name" value="PROTEIN KINASE DOMAIN-CONTAINING PROTEIN"/>
    <property type="match status" value="1"/>
</dbReference>
<keyword evidence="5" id="KW-0812">Transmembrane</keyword>
<protein>
    <submittedName>
        <fullName evidence="6">Uncharacterized protein</fullName>
    </submittedName>
</protein>
<dbReference type="SUPFAM" id="SSF52047">
    <property type="entry name" value="RNI-like"/>
    <property type="match status" value="1"/>
</dbReference>
<dbReference type="AlphaFoldDB" id="A0A1Z5J7Y4"/>
<feature type="transmembrane region" description="Helical" evidence="5">
    <location>
        <begin position="87"/>
        <end position="108"/>
    </location>
</feature>
<evidence type="ECO:0000256" key="1">
    <source>
        <dbReference type="ARBA" id="ARBA00022614"/>
    </source>
</evidence>
<dbReference type="InterPro" id="IPR003591">
    <property type="entry name" value="Leu-rich_rpt_typical-subtyp"/>
</dbReference>
<dbReference type="InterPro" id="IPR001611">
    <property type="entry name" value="Leu-rich_rpt"/>
</dbReference>
<dbReference type="InterPro" id="IPR032675">
    <property type="entry name" value="LRR_dom_sf"/>
</dbReference>
<reference evidence="6 7" key="1">
    <citation type="journal article" date="2015" name="Plant Cell">
        <title>Oil accumulation by the oleaginous diatom Fistulifera solaris as revealed by the genome and transcriptome.</title>
        <authorList>
            <person name="Tanaka T."/>
            <person name="Maeda Y."/>
            <person name="Veluchamy A."/>
            <person name="Tanaka M."/>
            <person name="Abida H."/>
            <person name="Marechal E."/>
            <person name="Bowler C."/>
            <person name="Muto M."/>
            <person name="Sunaga Y."/>
            <person name="Tanaka M."/>
            <person name="Yoshino T."/>
            <person name="Taniguchi T."/>
            <person name="Fukuda Y."/>
            <person name="Nemoto M."/>
            <person name="Matsumoto M."/>
            <person name="Wong P.S."/>
            <person name="Aburatani S."/>
            <person name="Fujibuchi W."/>
        </authorList>
    </citation>
    <scope>NUCLEOTIDE SEQUENCE [LARGE SCALE GENOMIC DNA]</scope>
    <source>
        <strain evidence="6 7">JPCC DA0580</strain>
    </source>
</reference>
<accession>A0A1Z5J7Y4</accession>
<evidence type="ECO:0000313" key="6">
    <source>
        <dbReference type="EMBL" id="GAX10022.1"/>
    </source>
</evidence>
<evidence type="ECO:0000256" key="5">
    <source>
        <dbReference type="SAM" id="Phobius"/>
    </source>
</evidence>
<comment type="caution">
    <text evidence="6">The sequence shown here is derived from an EMBL/GenBank/DDBJ whole genome shotgun (WGS) entry which is preliminary data.</text>
</comment>
<dbReference type="OrthoDB" id="48557at2759"/>
<evidence type="ECO:0000313" key="7">
    <source>
        <dbReference type="Proteomes" id="UP000198406"/>
    </source>
</evidence>
<dbReference type="EMBL" id="BDSP01000014">
    <property type="protein sequence ID" value="GAX10022.1"/>
    <property type="molecule type" value="Genomic_DNA"/>
</dbReference>
<keyword evidence="3 5" id="KW-0472">Membrane</keyword>
<feature type="region of interest" description="Disordered" evidence="4">
    <location>
        <begin position="1"/>
        <end position="34"/>
    </location>
</feature>
<sequence length="717" mass="79185">MDNEQLLMKDLEKGTPSHSDPITEAHAPDQSDDFPIKSEHCAASLSLADAHLVTKDGIASTETSSNHLGQKSDVSTVPRALSRRSSLCWGICLLTTSIAILLSILGTIDREDHTTTIVHPELNDVINYLLSHNISSLKDLTSEKSPRHIAARWLAENDPAEMPLPVHYDYLYVTRYVMALNYFALNGDDWTVKVNFMTGKHVCRWNDAKHAYGSQGVETGGLLCGDSGMPEVLDLEYNGLSGLIPTENGLLTTLKVFDMEVNGYIQGTIPTELCNLVNLESLTLRGNDLGGNVPSCLGRFAKLIEFNIESNSFSGPLPENVCGMTSMEYFVLQRNLFSGNLPSCMGKWTNLKVLALSDNSFHGRLPTELVALQHLQELTIDDNQFHGDPFPIVSTLTDLKILYASDNNFSGVLEAHVFNDLQKLEIFDISRNNFTSTELPSRLLQMPRLEVLDLSMNSLRGPLPEDIKENDVLWFFSASKNFLDGVIPSALKNLSSLRHLDLSENAFHGVLRSELFQMTSLVNLFLSENPFLHQGKIPETISGMTQLKELSMKNTNRNGTLPELVDFANLNLLDFDNNGFTGTIPENYANLRNLVYVMLNRNPIHGLVPDFGDAELLHTLLLDGTGLWGNISSICKLPAFIGDPDSSARPIAVAECGSENSRISCACCHCCDAEATPRSGSCSDPIVASLDWTWEYGFQRDARNFGINRSALQDPIV</sequence>
<dbReference type="SUPFAM" id="SSF52058">
    <property type="entry name" value="L domain-like"/>
    <property type="match status" value="1"/>
</dbReference>
<organism evidence="6 7">
    <name type="scientific">Fistulifera solaris</name>
    <name type="common">Oleaginous diatom</name>
    <dbReference type="NCBI Taxonomy" id="1519565"/>
    <lineage>
        <taxon>Eukaryota</taxon>
        <taxon>Sar</taxon>
        <taxon>Stramenopiles</taxon>
        <taxon>Ochrophyta</taxon>
        <taxon>Bacillariophyta</taxon>
        <taxon>Bacillariophyceae</taxon>
        <taxon>Bacillariophycidae</taxon>
        <taxon>Naviculales</taxon>
        <taxon>Naviculaceae</taxon>
        <taxon>Fistulifera</taxon>
    </lineage>
</organism>
<keyword evidence="7" id="KW-1185">Reference proteome</keyword>
<feature type="compositionally biased region" description="Basic and acidic residues" evidence="4">
    <location>
        <begin position="7"/>
        <end position="34"/>
    </location>
</feature>
<keyword evidence="2" id="KW-0677">Repeat</keyword>
<keyword evidence="5" id="KW-1133">Transmembrane helix</keyword>
<dbReference type="Pfam" id="PF13855">
    <property type="entry name" value="LRR_8"/>
    <property type="match status" value="1"/>
</dbReference>
<dbReference type="InParanoid" id="A0A1Z5J7Y4"/>
<dbReference type="Proteomes" id="UP000198406">
    <property type="component" value="Unassembled WGS sequence"/>
</dbReference>
<gene>
    <name evidence="6" type="ORF">FisN_25Lu130</name>
</gene>
<keyword evidence="1" id="KW-0433">Leucine-rich repeat</keyword>
<dbReference type="FunFam" id="3.80.10.10:FF:000095">
    <property type="entry name" value="LRR receptor-like serine/threonine-protein kinase GSO1"/>
    <property type="match status" value="1"/>
</dbReference>
<dbReference type="PANTHER" id="PTHR46662">
    <property type="entry name" value="DI-GLUCOSE BINDING PROTEIN WITH LEUCINE-RICH REPEAT DOMAIN-CONTAINING PROTEIN"/>
    <property type="match status" value="1"/>
</dbReference>
<dbReference type="Pfam" id="PF00560">
    <property type="entry name" value="LRR_1"/>
    <property type="match status" value="3"/>
</dbReference>
<evidence type="ECO:0000256" key="4">
    <source>
        <dbReference type="SAM" id="MobiDB-lite"/>
    </source>
</evidence>